<reference evidence="17 18" key="1">
    <citation type="submission" date="2019-07" db="EMBL/GenBank/DDBJ databases">
        <title>WGS assembly of Gossypium tomentosum.</title>
        <authorList>
            <person name="Chen Z.J."/>
            <person name="Sreedasyam A."/>
            <person name="Ando A."/>
            <person name="Song Q."/>
            <person name="De L."/>
            <person name="Hulse-Kemp A."/>
            <person name="Ding M."/>
            <person name="Ye W."/>
            <person name="Kirkbride R."/>
            <person name="Jenkins J."/>
            <person name="Plott C."/>
            <person name="Lovell J."/>
            <person name="Lin Y.-M."/>
            <person name="Vaughn R."/>
            <person name="Liu B."/>
            <person name="Li W."/>
            <person name="Simpson S."/>
            <person name="Scheffler B."/>
            <person name="Saski C."/>
            <person name="Grover C."/>
            <person name="Hu G."/>
            <person name="Conover J."/>
            <person name="Carlson J."/>
            <person name="Shu S."/>
            <person name="Boston L."/>
            <person name="Williams M."/>
            <person name="Peterson D."/>
            <person name="Mcgee K."/>
            <person name="Jones D."/>
            <person name="Wendel J."/>
            <person name="Stelly D."/>
            <person name="Grimwood J."/>
            <person name="Schmutz J."/>
        </authorList>
    </citation>
    <scope>NUCLEOTIDE SEQUENCE [LARGE SCALE GENOMIC DNA]</scope>
    <source>
        <strain evidence="17">7179.01</strain>
    </source>
</reference>
<evidence type="ECO:0000256" key="13">
    <source>
        <dbReference type="ARBA" id="ARBA00023209"/>
    </source>
</evidence>
<dbReference type="EC" id="2.7.8.5" evidence="6"/>
<comment type="pathway">
    <text evidence="3">Phospholipid metabolism; phosphatidylglycerol biosynthesis; phosphatidylglycerol from CDP-diacylglycerol: step 1/2.</text>
</comment>
<evidence type="ECO:0000256" key="5">
    <source>
        <dbReference type="ARBA" id="ARBA00010441"/>
    </source>
</evidence>
<dbReference type="AlphaFoldDB" id="A0A5D2MGL1"/>
<evidence type="ECO:0000256" key="1">
    <source>
        <dbReference type="ARBA" id="ARBA00001936"/>
    </source>
</evidence>
<keyword evidence="10 16" id="KW-1133">Transmembrane helix</keyword>
<dbReference type="GO" id="GO:0045995">
    <property type="term" value="P:regulation of embryonic development"/>
    <property type="evidence" value="ECO:0007669"/>
    <property type="project" value="UniProtKB-ARBA"/>
</dbReference>
<evidence type="ECO:0000256" key="2">
    <source>
        <dbReference type="ARBA" id="ARBA00004141"/>
    </source>
</evidence>
<accession>A0A5D2MGL1</accession>
<keyword evidence="14" id="KW-1208">Phospholipid metabolism</keyword>
<evidence type="ECO:0000256" key="4">
    <source>
        <dbReference type="ARBA" id="ARBA00005189"/>
    </source>
</evidence>
<dbReference type="PANTHER" id="PTHR14269">
    <property type="entry name" value="CDP-DIACYLGLYCEROL--GLYCEROL-3-PHOSPHATE 3-PHOSPHATIDYLTRANSFERASE-RELATED"/>
    <property type="match status" value="1"/>
</dbReference>
<dbReference type="FunFam" id="1.20.120.1760:FF:000008">
    <property type="entry name" value="CDP-diacylglycerol--glycerol-3-phosphate 3-phosphatidyltransferase 2"/>
    <property type="match status" value="1"/>
</dbReference>
<organism evidence="17 18">
    <name type="scientific">Gossypium tomentosum</name>
    <name type="common">Hawaiian cotton</name>
    <name type="synonym">Gossypium sandvicense</name>
    <dbReference type="NCBI Taxonomy" id="34277"/>
    <lineage>
        <taxon>Eukaryota</taxon>
        <taxon>Viridiplantae</taxon>
        <taxon>Streptophyta</taxon>
        <taxon>Embryophyta</taxon>
        <taxon>Tracheophyta</taxon>
        <taxon>Spermatophyta</taxon>
        <taxon>Magnoliopsida</taxon>
        <taxon>eudicotyledons</taxon>
        <taxon>Gunneridae</taxon>
        <taxon>Pentapetalae</taxon>
        <taxon>rosids</taxon>
        <taxon>malvids</taxon>
        <taxon>Malvales</taxon>
        <taxon>Malvaceae</taxon>
        <taxon>Malvoideae</taxon>
        <taxon>Gossypium</taxon>
    </lineage>
</organism>
<evidence type="ECO:0000256" key="12">
    <source>
        <dbReference type="ARBA" id="ARBA00023136"/>
    </source>
</evidence>
<name>A0A5D2MGL1_GOSTO</name>
<keyword evidence="8" id="KW-0808">Transferase</keyword>
<comment type="cofactor">
    <cofactor evidence="1">
        <name>Mn(2+)</name>
        <dbReference type="ChEBI" id="CHEBI:29035"/>
    </cofactor>
</comment>
<dbReference type="EMBL" id="CM017622">
    <property type="protein sequence ID" value="TYH90049.1"/>
    <property type="molecule type" value="Genomic_DNA"/>
</dbReference>
<comment type="pathway">
    <text evidence="4">Lipid metabolism.</text>
</comment>
<protein>
    <recommendedName>
        <fullName evidence="6">CDP-diacylglycerol--glycerol-3-phosphate 1-phosphatidyltransferase</fullName>
        <ecNumber evidence="6">2.7.8.5</ecNumber>
    </recommendedName>
</protein>
<comment type="catalytic activity">
    <reaction evidence="15">
        <text>a CDP-1,2-diacyl-sn-glycerol + sn-glycerol 3-phosphate = a 1,2-diacyl-sn-glycero-3-phospho-(1'-sn-glycero-3'-phosphate) + CMP + H(+)</text>
        <dbReference type="Rhea" id="RHEA:12593"/>
        <dbReference type="ChEBI" id="CHEBI:15378"/>
        <dbReference type="ChEBI" id="CHEBI:57597"/>
        <dbReference type="ChEBI" id="CHEBI:58332"/>
        <dbReference type="ChEBI" id="CHEBI:60110"/>
        <dbReference type="ChEBI" id="CHEBI:60377"/>
        <dbReference type="EC" id="2.7.8.5"/>
    </reaction>
</comment>
<evidence type="ECO:0000256" key="15">
    <source>
        <dbReference type="ARBA" id="ARBA00048586"/>
    </source>
</evidence>
<proteinExistence type="inferred from homology"/>
<evidence type="ECO:0000313" key="17">
    <source>
        <dbReference type="EMBL" id="TYH90049.1"/>
    </source>
</evidence>
<evidence type="ECO:0000256" key="11">
    <source>
        <dbReference type="ARBA" id="ARBA00023098"/>
    </source>
</evidence>
<keyword evidence="11" id="KW-0443">Lipid metabolism</keyword>
<dbReference type="InterPro" id="IPR000462">
    <property type="entry name" value="CDP-OH_P_trans"/>
</dbReference>
<dbReference type="Pfam" id="PF01066">
    <property type="entry name" value="CDP-OH_P_transf"/>
    <property type="match status" value="1"/>
</dbReference>
<keyword evidence="7" id="KW-0444">Lipid biosynthesis</keyword>
<dbReference type="Proteomes" id="UP000322667">
    <property type="component" value="Chromosome A13"/>
</dbReference>
<dbReference type="GO" id="GO:0030145">
    <property type="term" value="F:manganese ion binding"/>
    <property type="evidence" value="ECO:0007669"/>
    <property type="project" value="UniProtKB-ARBA"/>
</dbReference>
<dbReference type="GO" id="GO:0006655">
    <property type="term" value="P:phosphatidylglycerol biosynthetic process"/>
    <property type="evidence" value="ECO:0007669"/>
    <property type="project" value="UniProtKB-ARBA"/>
</dbReference>
<evidence type="ECO:0000256" key="10">
    <source>
        <dbReference type="ARBA" id="ARBA00022989"/>
    </source>
</evidence>
<evidence type="ECO:0000256" key="8">
    <source>
        <dbReference type="ARBA" id="ARBA00022679"/>
    </source>
</evidence>
<keyword evidence="12 16" id="KW-0472">Membrane</keyword>
<gene>
    <name evidence="17" type="ORF">ES332_A13G024300v1</name>
</gene>
<feature type="transmembrane region" description="Helical" evidence="16">
    <location>
        <begin position="198"/>
        <end position="221"/>
    </location>
</feature>
<dbReference type="InterPro" id="IPR050324">
    <property type="entry name" value="CDP-alcohol_PTase-I"/>
</dbReference>
<evidence type="ECO:0000313" key="18">
    <source>
        <dbReference type="Proteomes" id="UP000322667"/>
    </source>
</evidence>
<evidence type="ECO:0000256" key="7">
    <source>
        <dbReference type="ARBA" id="ARBA00022516"/>
    </source>
</evidence>
<dbReference type="InterPro" id="IPR004570">
    <property type="entry name" value="Phosphatidylglycerol_P_synth"/>
</dbReference>
<evidence type="ECO:0000256" key="14">
    <source>
        <dbReference type="ARBA" id="ARBA00023264"/>
    </source>
</evidence>
<comment type="subcellular location">
    <subcellularLocation>
        <location evidence="2">Membrane</location>
        <topology evidence="2">Multi-pass membrane protein</topology>
    </subcellularLocation>
</comment>
<keyword evidence="18" id="KW-1185">Reference proteome</keyword>
<comment type="similarity">
    <text evidence="5">Belongs to the CDP-alcohol phosphatidyltransferase class-I family.</text>
</comment>
<evidence type="ECO:0000256" key="9">
    <source>
        <dbReference type="ARBA" id="ARBA00022692"/>
    </source>
</evidence>
<dbReference type="GO" id="GO:0009941">
    <property type="term" value="C:chloroplast envelope"/>
    <property type="evidence" value="ECO:0007669"/>
    <property type="project" value="TreeGrafter"/>
</dbReference>
<dbReference type="PIRSF" id="PIRSF000847">
    <property type="entry name" value="Phos_ph_gly_syn"/>
    <property type="match status" value="1"/>
</dbReference>
<keyword evidence="13" id="KW-0594">Phospholipid biosynthesis</keyword>
<evidence type="ECO:0000256" key="3">
    <source>
        <dbReference type="ARBA" id="ARBA00005042"/>
    </source>
</evidence>
<dbReference type="NCBIfam" id="TIGR00560">
    <property type="entry name" value="pgsA"/>
    <property type="match status" value="1"/>
</dbReference>
<dbReference type="InterPro" id="IPR043130">
    <property type="entry name" value="CDP-OH_PTrfase_TM_dom"/>
</dbReference>
<evidence type="ECO:0000256" key="6">
    <source>
        <dbReference type="ARBA" id="ARBA00013170"/>
    </source>
</evidence>
<sequence length="229" mass="24836">MDSEPLLQQQLDHHQSLAYSNHSSSKILTLPTVLTLGRVAAVPLLIFTFSVDSWWGRTATTSIFMAAAITDWLDGYIARRVCFLPHPLVMRLCSAFGALLDPVADKLMVAATLVLLCSRPLNIAVFGQVPWLLNVPSIAIIGREITMSAVREWAASQNGKLLAAVAVNKLGKWKTATQMAALTILLATRDSSLGETGILVASGVIFLYLSAGLSVMSLVVYMEKIRKIL</sequence>
<dbReference type="GO" id="GO:0016020">
    <property type="term" value="C:membrane"/>
    <property type="evidence" value="ECO:0007669"/>
    <property type="project" value="UniProtKB-SubCell"/>
</dbReference>
<keyword evidence="9 16" id="KW-0812">Transmembrane</keyword>
<dbReference type="Gene3D" id="1.20.120.1760">
    <property type="match status" value="1"/>
</dbReference>
<dbReference type="GO" id="GO:0008444">
    <property type="term" value="F:CDP-diacylglycerol-glycerol-3-phosphate 3-phosphatidyltransferase activity"/>
    <property type="evidence" value="ECO:0007669"/>
    <property type="project" value="UniProtKB-EC"/>
</dbReference>
<evidence type="ECO:0000256" key="16">
    <source>
        <dbReference type="SAM" id="Phobius"/>
    </source>
</evidence>
<dbReference type="PANTHER" id="PTHR14269:SF62">
    <property type="entry name" value="CDP-DIACYLGLYCEROL--GLYCEROL-3-PHOSPHATE 3-PHOSPHATIDYLTRANSFERASE 1, CHLOROPLASTIC"/>
    <property type="match status" value="1"/>
</dbReference>